<organism evidence="3 4">
    <name type="scientific">Chryseobacterium limigenitum</name>
    <dbReference type="NCBI Taxonomy" id="1612149"/>
    <lineage>
        <taxon>Bacteria</taxon>
        <taxon>Pseudomonadati</taxon>
        <taxon>Bacteroidota</taxon>
        <taxon>Flavobacteriia</taxon>
        <taxon>Flavobacteriales</taxon>
        <taxon>Weeksellaceae</taxon>
        <taxon>Chryseobacterium group</taxon>
        <taxon>Chryseobacterium</taxon>
    </lineage>
</organism>
<feature type="transmembrane region" description="Helical" evidence="1">
    <location>
        <begin position="135"/>
        <end position="153"/>
    </location>
</feature>
<evidence type="ECO:0000256" key="1">
    <source>
        <dbReference type="SAM" id="Phobius"/>
    </source>
</evidence>
<evidence type="ECO:0000313" key="4">
    <source>
        <dbReference type="Proteomes" id="UP000182034"/>
    </source>
</evidence>
<dbReference type="AlphaFoldDB" id="A0A1K2INS3"/>
<dbReference type="InterPro" id="IPR036388">
    <property type="entry name" value="WH-like_DNA-bd_sf"/>
</dbReference>
<dbReference type="InterPro" id="IPR000792">
    <property type="entry name" value="Tscrpt_reg_LuxR_C"/>
</dbReference>
<dbReference type="GO" id="GO:0006355">
    <property type="term" value="P:regulation of DNA-templated transcription"/>
    <property type="evidence" value="ECO:0007669"/>
    <property type="project" value="InterPro"/>
</dbReference>
<keyword evidence="4" id="KW-1185">Reference proteome</keyword>
<feature type="transmembrane region" description="Helical" evidence="1">
    <location>
        <begin position="12"/>
        <end position="32"/>
    </location>
</feature>
<dbReference type="InterPro" id="IPR016032">
    <property type="entry name" value="Sig_transdc_resp-reg_C-effctor"/>
</dbReference>
<dbReference type="Proteomes" id="UP000182034">
    <property type="component" value="Unassembled WGS sequence"/>
</dbReference>
<keyword evidence="1" id="KW-0472">Membrane</keyword>
<dbReference type="STRING" id="1612149.SAMN05216324_10642"/>
<dbReference type="Pfam" id="PF00196">
    <property type="entry name" value="GerE"/>
    <property type="match status" value="1"/>
</dbReference>
<keyword evidence="1" id="KW-1133">Transmembrane helix</keyword>
<feature type="transmembrane region" description="Helical" evidence="1">
    <location>
        <begin position="103"/>
        <end position="123"/>
    </location>
</feature>
<feature type="transmembrane region" description="Helical" evidence="1">
    <location>
        <begin position="68"/>
        <end position="91"/>
    </location>
</feature>
<evidence type="ECO:0000313" key="3">
    <source>
        <dbReference type="EMBL" id="SFZ94101.1"/>
    </source>
</evidence>
<feature type="domain" description="HTH luxR-type" evidence="2">
    <location>
        <begin position="226"/>
        <end position="293"/>
    </location>
</feature>
<feature type="transmembrane region" description="Helical" evidence="1">
    <location>
        <begin position="39"/>
        <end position="56"/>
    </location>
</feature>
<protein>
    <submittedName>
        <fullName evidence="3">Regulatory protein, luxR family</fullName>
    </submittedName>
</protein>
<keyword evidence="1" id="KW-0812">Transmembrane</keyword>
<dbReference type="EMBL" id="FPKW01000006">
    <property type="protein sequence ID" value="SFZ94101.1"/>
    <property type="molecule type" value="Genomic_DNA"/>
</dbReference>
<dbReference type="Gene3D" id="1.10.10.10">
    <property type="entry name" value="Winged helix-like DNA-binding domain superfamily/Winged helix DNA-binding domain"/>
    <property type="match status" value="1"/>
</dbReference>
<dbReference type="OrthoDB" id="1254222at2"/>
<dbReference type="SUPFAM" id="SSF46894">
    <property type="entry name" value="C-terminal effector domain of the bipartite response regulators"/>
    <property type="match status" value="1"/>
</dbReference>
<evidence type="ECO:0000259" key="2">
    <source>
        <dbReference type="PROSITE" id="PS50043"/>
    </source>
</evidence>
<proteinExistence type="predicted"/>
<reference evidence="4" key="1">
    <citation type="submission" date="2016-10" db="EMBL/GenBank/DDBJ databases">
        <authorList>
            <person name="Varghese N."/>
            <person name="Submissions S."/>
        </authorList>
    </citation>
    <scope>NUCLEOTIDE SEQUENCE [LARGE SCALE GENOMIC DNA]</scope>
    <source>
        <strain evidence="4">SUR2</strain>
    </source>
</reference>
<dbReference type="GO" id="GO:0003677">
    <property type="term" value="F:DNA binding"/>
    <property type="evidence" value="ECO:0007669"/>
    <property type="project" value="InterPro"/>
</dbReference>
<dbReference type="PROSITE" id="PS50043">
    <property type="entry name" value="HTH_LUXR_2"/>
    <property type="match status" value="1"/>
</dbReference>
<feature type="transmembrane region" description="Helical" evidence="1">
    <location>
        <begin position="198"/>
        <end position="217"/>
    </location>
</feature>
<dbReference type="SMART" id="SM00421">
    <property type="entry name" value="HTH_LUXR"/>
    <property type="match status" value="1"/>
</dbReference>
<sequence>MFNTEMNFSTFLYILIFVLLIIVVSIQLILVWKRRDRRFYLKFLGLIYSGLLYNFVEGLLPDKNIGINIMSQNIFAWIVGVGVAFHYFTFIKKEYNLSFIKEFSFSTIAIFALLTLMILFILPYTITGSLSYSRIYFLTFILALLSLAIVLVAKQQIKKMKKHKNIIFKIHDIIGIFSFLGLTSLPLTILIFGDNQFIEQTFFSLGFFVLSLDYFLYPLRKKEIKKSISFEKLSVRETEILMMLLDNPNLKYSELSKILNISEKTLSTHLSNIYKKIEIKSKKEIQEMSKMYKDSLIT</sequence>
<accession>A0A1K2INS3</accession>
<dbReference type="RefSeq" id="WP_072409513.1">
    <property type="nucleotide sequence ID" value="NZ_FPKW01000006.1"/>
</dbReference>
<feature type="transmembrane region" description="Helical" evidence="1">
    <location>
        <begin position="173"/>
        <end position="192"/>
    </location>
</feature>
<gene>
    <name evidence="3" type="ORF">SAMN05216324_10642</name>
</gene>
<name>A0A1K2INS3_9FLAO</name>